<keyword evidence="1" id="KW-0472">Membrane</keyword>
<evidence type="ECO:0000256" key="1">
    <source>
        <dbReference type="SAM" id="Phobius"/>
    </source>
</evidence>
<keyword evidence="1" id="KW-0812">Transmembrane</keyword>
<dbReference type="STRING" id="1122189.SAMN02745165_03596"/>
<sequence length="343" mass="37379">MSAMFIKSLTHALMITGFVFVMMLVIEYLNVLSQGLWKQGLRGSRWKQYLLAAFLGATPGCMGAFAVVALYSHRTVSLGALVTAMIATSGDESFVMLTLIPGTAGVVFLLLLLVGLTAGILTDLLLAGDSLCKAGDGHEFVHHQQGTCNCFPRGQIAQQWRNCTLARAVLVVALALFVFGLLTGQLGPQVWNWIRITLLLTSAVGLFIVATVPDHFLERHLWQHVARQHVPRIFAWTFGALLLMHLLVDQLQLGDWMQANRLLMLLAACVVGLVPESGPHLVFLTLYTQGAVPFSVLLASSIVQDGHGMLPLLADSRRDFFQVKAINLLVGLLAGMIGFFTGW</sequence>
<dbReference type="RefSeq" id="WP_072910103.1">
    <property type="nucleotide sequence ID" value="NZ_FQZT01000027.1"/>
</dbReference>
<proteinExistence type="predicted"/>
<feature type="transmembrane region" description="Helical" evidence="1">
    <location>
        <begin position="257"/>
        <end position="274"/>
    </location>
</feature>
<keyword evidence="1" id="KW-1133">Transmembrane helix</keyword>
<dbReference type="NCBIfam" id="NF037962">
    <property type="entry name" value="arsenic_eff"/>
    <property type="match status" value="1"/>
</dbReference>
<organism evidence="2 3">
    <name type="scientific">Malonomonas rubra DSM 5091</name>
    <dbReference type="NCBI Taxonomy" id="1122189"/>
    <lineage>
        <taxon>Bacteria</taxon>
        <taxon>Pseudomonadati</taxon>
        <taxon>Thermodesulfobacteriota</taxon>
        <taxon>Desulfuromonadia</taxon>
        <taxon>Desulfuromonadales</taxon>
        <taxon>Geopsychrobacteraceae</taxon>
        <taxon>Malonomonas</taxon>
    </lineage>
</organism>
<protein>
    <submittedName>
        <fullName evidence="2">Putative, 10TM heavy-metal exporter</fullName>
    </submittedName>
</protein>
<evidence type="ECO:0000313" key="2">
    <source>
        <dbReference type="EMBL" id="SHJ94346.1"/>
    </source>
</evidence>
<feature type="transmembrane region" description="Helical" evidence="1">
    <location>
        <begin position="165"/>
        <end position="187"/>
    </location>
</feature>
<name>A0A1M6NFH7_MALRU</name>
<feature type="transmembrane region" description="Helical" evidence="1">
    <location>
        <begin position="323"/>
        <end position="342"/>
    </location>
</feature>
<dbReference type="AlphaFoldDB" id="A0A1M6NFH7"/>
<feature type="transmembrane region" description="Helical" evidence="1">
    <location>
        <begin position="233"/>
        <end position="251"/>
    </location>
</feature>
<gene>
    <name evidence="2" type="ORF">SAMN02745165_03596</name>
</gene>
<feature type="transmembrane region" description="Helical" evidence="1">
    <location>
        <begin position="193"/>
        <end position="212"/>
    </location>
</feature>
<dbReference type="InterPro" id="IPR021552">
    <property type="entry name" value="ArsP_2"/>
</dbReference>
<dbReference type="Proteomes" id="UP000184171">
    <property type="component" value="Unassembled WGS sequence"/>
</dbReference>
<accession>A0A1M6NFH7</accession>
<keyword evidence="3" id="KW-1185">Reference proteome</keyword>
<dbReference type="OrthoDB" id="9783550at2"/>
<dbReference type="Pfam" id="PF11449">
    <property type="entry name" value="ArsP_2"/>
    <property type="match status" value="1"/>
</dbReference>
<feature type="transmembrane region" description="Helical" evidence="1">
    <location>
        <begin position="49"/>
        <end position="71"/>
    </location>
</feature>
<feature type="transmembrane region" description="Helical" evidence="1">
    <location>
        <begin position="12"/>
        <end position="29"/>
    </location>
</feature>
<dbReference type="EMBL" id="FQZT01000027">
    <property type="protein sequence ID" value="SHJ94346.1"/>
    <property type="molecule type" value="Genomic_DNA"/>
</dbReference>
<reference evidence="2 3" key="1">
    <citation type="submission" date="2016-11" db="EMBL/GenBank/DDBJ databases">
        <authorList>
            <person name="Jaros S."/>
            <person name="Januszkiewicz K."/>
            <person name="Wedrychowicz H."/>
        </authorList>
    </citation>
    <scope>NUCLEOTIDE SEQUENCE [LARGE SCALE GENOMIC DNA]</scope>
    <source>
        <strain evidence="2 3">DSM 5091</strain>
    </source>
</reference>
<evidence type="ECO:0000313" key="3">
    <source>
        <dbReference type="Proteomes" id="UP000184171"/>
    </source>
</evidence>